<evidence type="ECO:0000256" key="6">
    <source>
        <dbReference type="ARBA" id="ARBA00023180"/>
    </source>
</evidence>
<organism evidence="8 9">
    <name type="scientific">Rhynocoris fuscipes</name>
    <dbReference type="NCBI Taxonomy" id="488301"/>
    <lineage>
        <taxon>Eukaryota</taxon>
        <taxon>Metazoa</taxon>
        <taxon>Ecdysozoa</taxon>
        <taxon>Arthropoda</taxon>
        <taxon>Hexapoda</taxon>
        <taxon>Insecta</taxon>
        <taxon>Pterygota</taxon>
        <taxon>Neoptera</taxon>
        <taxon>Paraneoptera</taxon>
        <taxon>Hemiptera</taxon>
        <taxon>Heteroptera</taxon>
        <taxon>Panheteroptera</taxon>
        <taxon>Cimicomorpha</taxon>
        <taxon>Reduviidae</taxon>
        <taxon>Harpactorinae</taxon>
        <taxon>Harpactorini</taxon>
        <taxon>Rhynocoris</taxon>
    </lineage>
</organism>
<dbReference type="Proteomes" id="UP001461498">
    <property type="component" value="Unassembled WGS sequence"/>
</dbReference>
<protein>
    <recommendedName>
        <fullName evidence="7">Sulfatase N-terminal domain-containing protein</fullName>
    </recommendedName>
</protein>
<dbReference type="SUPFAM" id="SSF53649">
    <property type="entry name" value="Alkaline phosphatase-like"/>
    <property type="match status" value="1"/>
</dbReference>
<keyword evidence="9" id="KW-1185">Reference proteome</keyword>
<dbReference type="PROSITE" id="PS00149">
    <property type="entry name" value="SULFATASE_2"/>
    <property type="match status" value="1"/>
</dbReference>
<name>A0AAW1DI08_9HEMI</name>
<dbReference type="GO" id="GO:0046872">
    <property type="term" value="F:metal ion binding"/>
    <property type="evidence" value="ECO:0007669"/>
    <property type="project" value="UniProtKB-KW"/>
</dbReference>
<evidence type="ECO:0000256" key="3">
    <source>
        <dbReference type="ARBA" id="ARBA00022723"/>
    </source>
</evidence>
<evidence type="ECO:0000259" key="7">
    <source>
        <dbReference type="Pfam" id="PF00884"/>
    </source>
</evidence>
<dbReference type="EMBL" id="JAPXFL010000003">
    <property type="protein sequence ID" value="KAK9508587.1"/>
    <property type="molecule type" value="Genomic_DNA"/>
</dbReference>
<dbReference type="CDD" id="cd16029">
    <property type="entry name" value="4-S"/>
    <property type="match status" value="1"/>
</dbReference>
<evidence type="ECO:0000256" key="1">
    <source>
        <dbReference type="ARBA" id="ARBA00001913"/>
    </source>
</evidence>
<dbReference type="InterPro" id="IPR017850">
    <property type="entry name" value="Alkaline_phosphatase_core_sf"/>
</dbReference>
<dbReference type="Gene3D" id="3.40.720.10">
    <property type="entry name" value="Alkaline Phosphatase, subunit A"/>
    <property type="match status" value="1"/>
</dbReference>
<accession>A0AAW1DI08</accession>
<proteinExistence type="inferred from homology"/>
<keyword evidence="3" id="KW-0479">Metal-binding</keyword>
<dbReference type="InterPro" id="IPR000917">
    <property type="entry name" value="Sulfatase_N"/>
</dbReference>
<keyword evidence="4" id="KW-0378">Hydrolase</keyword>
<comment type="similarity">
    <text evidence="2">Belongs to the sulfatase family.</text>
</comment>
<keyword evidence="6" id="KW-0325">Glycoprotein</keyword>
<keyword evidence="5" id="KW-0106">Calcium</keyword>
<evidence type="ECO:0000256" key="2">
    <source>
        <dbReference type="ARBA" id="ARBA00008779"/>
    </source>
</evidence>
<dbReference type="InterPro" id="IPR047115">
    <property type="entry name" value="ARSB"/>
</dbReference>
<dbReference type="InterPro" id="IPR024607">
    <property type="entry name" value="Sulfatase_CS"/>
</dbReference>
<comment type="cofactor">
    <cofactor evidence="1">
        <name>Ca(2+)</name>
        <dbReference type="ChEBI" id="CHEBI:29108"/>
    </cofactor>
</comment>
<dbReference type="Gene3D" id="3.30.1120.10">
    <property type="match status" value="1"/>
</dbReference>
<evidence type="ECO:0000313" key="8">
    <source>
        <dbReference type="EMBL" id="KAK9508587.1"/>
    </source>
</evidence>
<comment type="caution">
    <text evidence="8">The sequence shown here is derived from an EMBL/GenBank/DDBJ whole genome shotgun (WGS) entry which is preliminary data.</text>
</comment>
<gene>
    <name evidence="8" type="ORF">O3M35_006116</name>
</gene>
<evidence type="ECO:0000313" key="9">
    <source>
        <dbReference type="Proteomes" id="UP001461498"/>
    </source>
</evidence>
<sequence>MPQHLNRLGYISHAIGKWHLGFFKKEYTPTYRGFTSHYGYWNSHQDYFTHIVQASFSPFEGMDMRWNMTTDWSSVGRYTTRLLTEKAEKLIAEHNTTRPLFLYFAHAASHSGNYENPLQAPEETIEMFKHLGDRNKQTYAAMVWELDQSVGRIVKALKKRNMLDNTIIVFVSDNGAATEGLHKNTGSNWPLKGEKTTPWEGALRTVACIWTRNLFKKNRVLNNLMHLSDWLPTLYAAAGGDVVELGNIDGINQWNYLNENTSEPRDEILQNIDDINGYSAFRFHEYKYVNGTTFLGYLDYWVGKETNNLAYNISAVLKSEVTTTLSEPLNEDIIIRLRNQAKITCNKSKDRRQCDARKSPCLFNIREDPCETNNIIAKNNKIVNEIERKLRGYRRTMIPPGNKRTESIANPKNYNNTWVNWVDYNKHNENFVPI</sequence>
<dbReference type="AlphaFoldDB" id="A0AAW1DI08"/>
<reference evidence="8 9" key="1">
    <citation type="submission" date="2022-12" db="EMBL/GenBank/DDBJ databases">
        <title>Chromosome-level genome assembly of true bugs.</title>
        <authorList>
            <person name="Ma L."/>
            <person name="Li H."/>
        </authorList>
    </citation>
    <scope>NUCLEOTIDE SEQUENCE [LARGE SCALE GENOMIC DNA]</scope>
    <source>
        <strain evidence="8">Lab_2022b</strain>
    </source>
</reference>
<dbReference type="Pfam" id="PF00884">
    <property type="entry name" value="Sulfatase"/>
    <property type="match status" value="1"/>
</dbReference>
<dbReference type="PANTHER" id="PTHR10342">
    <property type="entry name" value="ARYLSULFATASE"/>
    <property type="match status" value="1"/>
</dbReference>
<dbReference type="PANTHER" id="PTHR10342:SF264">
    <property type="entry name" value="MIP05773P-RELATED"/>
    <property type="match status" value="1"/>
</dbReference>
<evidence type="ECO:0000256" key="4">
    <source>
        <dbReference type="ARBA" id="ARBA00022801"/>
    </source>
</evidence>
<dbReference type="GO" id="GO:0008484">
    <property type="term" value="F:sulfuric ester hydrolase activity"/>
    <property type="evidence" value="ECO:0007669"/>
    <property type="project" value="InterPro"/>
</dbReference>
<evidence type="ECO:0000256" key="5">
    <source>
        <dbReference type="ARBA" id="ARBA00022837"/>
    </source>
</evidence>
<feature type="domain" description="Sulfatase N-terminal" evidence="7">
    <location>
        <begin position="1"/>
        <end position="239"/>
    </location>
</feature>